<keyword evidence="2" id="KW-1185">Reference proteome</keyword>
<accession>A0ACC4BXW2</accession>
<comment type="caution">
    <text evidence="1">The sequence shown here is derived from an EMBL/GenBank/DDBJ whole genome shotgun (WGS) entry which is preliminary data.</text>
</comment>
<organism evidence="1 2">
    <name type="scientific">Populus alba</name>
    <name type="common">White poplar</name>
    <dbReference type="NCBI Taxonomy" id="43335"/>
    <lineage>
        <taxon>Eukaryota</taxon>
        <taxon>Viridiplantae</taxon>
        <taxon>Streptophyta</taxon>
        <taxon>Embryophyta</taxon>
        <taxon>Tracheophyta</taxon>
        <taxon>Spermatophyta</taxon>
        <taxon>Magnoliopsida</taxon>
        <taxon>eudicotyledons</taxon>
        <taxon>Gunneridae</taxon>
        <taxon>Pentapetalae</taxon>
        <taxon>rosids</taxon>
        <taxon>fabids</taxon>
        <taxon>Malpighiales</taxon>
        <taxon>Salicaceae</taxon>
        <taxon>Saliceae</taxon>
        <taxon>Populus</taxon>
    </lineage>
</organism>
<evidence type="ECO:0000313" key="1">
    <source>
        <dbReference type="EMBL" id="KAL3582999.1"/>
    </source>
</evidence>
<evidence type="ECO:0000313" key="2">
    <source>
        <dbReference type="Proteomes" id="UP000309997"/>
    </source>
</evidence>
<dbReference type="Proteomes" id="UP000309997">
    <property type="component" value="Unassembled WGS sequence"/>
</dbReference>
<sequence length="479" mass="53407">MTKNGPRLKSGQVLIVHADSVILRLAKPYLATPGATVHGHYGEILYEGDTLVTFIYEKSRSGDITQGLPKVEQVLEVRSIDSISINLEKRVENWNECITRIVGIPWGFLIGAELTIVQSRISLVNKIQKVYRSQWVQIHNRHIEIIVRQITSKVLVSEDGMSNVFSPGELIGLLQAERAMRALEEAICYRTVFLGITRASLSTQSFIFEASFQETARVLAKAALRSRIDWLKGLKENVVLGGSAIVTVRNPQTIPTDGQNFFEYILEFIRDVSKTQIGEEYGPWVPFIGTLFLFIFVFNWSGALLPWKIIELPHGELAAPTNDINTTVALALLTSIAYFYAGLSKKGLVPSVVPIPVMFLGLFTSGIQALIFATLAAAYIGTDIKYVKHRIDELDRVNLVCKYTMIEGDPLGDKLESIAYEVRFEVGSDGGCDCKMTSSYLMLGDFTLKEEEIKAGQDKTRGIYKVVEAYLLENPHVYA</sequence>
<reference evidence="1 2" key="1">
    <citation type="journal article" date="2024" name="Plant Biotechnol. J.">
        <title>Genome and CRISPR/Cas9 system of a widespread forest tree (Populus alba) in the world.</title>
        <authorList>
            <person name="Liu Y.J."/>
            <person name="Jiang P.F."/>
            <person name="Han X.M."/>
            <person name="Li X.Y."/>
            <person name="Wang H.M."/>
            <person name="Wang Y.J."/>
            <person name="Wang X.X."/>
            <person name="Zeng Q.Y."/>
        </authorList>
    </citation>
    <scope>NUCLEOTIDE SEQUENCE [LARGE SCALE GENOMIC DNA]</scope>
    <source>
        <strain evidence="2">cv. PAL-ZL1</strain>
    </source>
</reference>
<dbReference type="EMBL" id="RCHU02000008">
    <property type="protein sequence ID" value="KAL3582999.1"/>
    <property type="molecule type" value="Genomic_DNA"/>
</dbReference>
<protein>
    <submittedName>
        <fullName evidence="1">Uncharacterized protein</fullName>
    </submittedName>
</protein>
<proteinExistence type="predicted"/>
<gene>
    <name evidence="1" type="ORF">D5086_017331</name>
</gene>
<name>A0ACC4BXW2_POPAL</name>